<protein>
    <submittedName>
        <fullName evidence="1">Uncharacterized protein</fullName>
    </submittedName>
</protein>
<evidence type="ECO:0000313" key="2">
    <source>
        <dbReference type="Proteomes" id="UP000735302"/>
    </source>
</evidence>
<comment type="caution">
    <text evidence="1">The sequence shown here is derived from an EMBL/GenBank/DDBJ whole genome shotgun (WGS) entry which is preliminary data.</text>
</comment>
<name>A0AAV3YAT6_9GAST</name>
<dbReference type="Proteomes" id="UP000735302">
    <property type="component" value="Unassembled WGS sequence"/>
</dbReference>
<reference evidence="1 2" key="1">
    <citation type="journal article" date="2021" name="Elife">
        <title>Chloroplast acquisition without the gene transfer in kleptoplastic sea slugs, Plakobranchus ocellatus.</title>
        <authorList>
            <person name="Maeda T."/>
            <person name="Takahashi S."/>
            <person name="Yoshida T."/>
            <person name="Shimamura S."/>
            <person name="Takaki Y."/>
            <person name="Nagai Y."/>
            <person name="Toyoda A."/>
            <person name="Suzuki Y."/>
            <person name="Arimoto A."/>
            <person name="Ishii H."/>
            <person name="Satoh N."/>
            <person name="Nishiyama T."/>
            <person name="Hasebe M."/>
            <person name="Maruyama T."/>
            <person name="Minagawa J."/>
            <person name="Obokata J."/>
            <person name="Shigenobu S."/>
        </authorList>
    </citation>
    <scope>NUCLEOTIDE SEQUENCE [LARGE SCALE GENOMIC DNA]</scope>
</reference>
<gene>
    <name evidence="1" type="ORF">PoB_000680100</name>
</gene>
<dbReference type="EMBL" id="BLXT01000816">
    <property type="protein sequence ID" value="GFN80295.1"/>
    <property type="molecule type" value="Genomic_DNA"/>
</dbReference>
<accession>A0AAV3YAT6</accession>
<proteinExistence type="predicted"/>
<sequence length="109" mass="12400">MTSERERLGRINCLDVVLGAATLDPHNPRLLASRPTVSQFRCYLLKFRAQKKLKRFHGMGKLRLDSRKRAKEPDKSISRQVMIYKVNAKIGTPAEPKRCLGVFSSSETV</sequence>
<keyword evidence="2" id="KW-1185">Reference proteome</keyword>
<organism evidence="1 2">
    <name type="scientific">Plakobranchus ocellatus</name>
    <dbReference type="NCBI Taxonomy" id="259542"/>
    <lineage>
        <taxon>Eukaryota</taxon>
        <taxon>Metazoa</taxon>
        <taxon>Spiralia</taxon>
        <taxon>Lophotrochozoa</taxon>
        <taxon>Mollusca</taxon>
        <taxon>Gastropoda</taxon>
        <taxon>Heterobranchia</taxon>
        <taxon>Euthyneura</taxon>
        <taxon>Panpulmonata</taxon>
        <taxon>Sacoglossa</taxon>
        <taxon>Placobranchoidea</taxon>
        <taxon>Plakobranchidae</taxon>
        <taxon>Plakobranchus</taxon>
    </lineage>
</organism>
<dbReference type="AlphaFoldDB" id="A0AAV3YAT6"/>
<evidence type="ECO:0000313" key="1">
    <source>
        <dbReference type="EMBL" id="GFN80295.1"/>
    </source>
</evidence>